<reference evidence="2 3" key="1">
    <citation type="journal article" date="2019" name="Sci. Rep.">
        <title>A high-quality genome of Eragrostis curvula grass provides insights into Poaceae evolution and supports new strategies to enhance forage quality.</title>
        <authorList>
            <person name="Carballo J."/>
            <person name="Santos B.A.C.M."/>
            <person name="Zappacosta D."/>
            <person name="Garbus I."/>
            <person name="Selva J.P."/>
            <person name="Gallo C.A."/>
            <person name="Diaz A."/>
            <person name="Albertini E."/>
            <person name="Caccamo M."/>
            <person name="Echenique V."/>
        </authorList>
    </citation>
    <scope>NUCLEOTIDE SEQUENCE [LARGE SCALE GENOMIC DNA]</scope>
    <source>
        <strain evidence="3">cv. Victoria</strain>
        <tissue evidence="2">Leaf</tissue>
    </source>
</reference>
<dbReference type="EMBL" id="RWGY01000935">
    <property type="protein sequence ID" value="TVT97822.1"/>
    <property type="molecule type" value="Genomic_DNA"/>
</dbReference>
<evidence type="ECO:0000313" key="2">
    <source>
        <dbReference type="EMBL" id="TVT97822.1"/>
    </source>
</evidence>
<dbReference type="OrthoDB" id="604127at2759"/>
<dbReference type="AlphaFoldDB" id="A0A5J9SG02"/>
<dbReference type="PANTHER" id="PTHR33074">
    <property type="entry name" value="EXPRESSED PROTEIN-RELATED"/>
    <property type="match status" value="1"/>
</dbReference>
<accession>A0A5J9SG02</accession>
<evidence type="ECO:0000256" key="1">
    <source>
        <dbReference type="SAM" id="MobiDB-lite"/>
    </source>
</evidence>
<evidence type="ECO:0008006" key="4">
    <source>
        <dbReference type="Google" id="ProtNLM"/>
    </source>
</evidence>
<evidence type="ECO:0000313" key="3">
    <source>
        <dbReference type="Proteomes" id="UP000324897"/>
    </source>
</evidence>
<dbReference type="PANTHER" id="PTHR33074:SF75">
    <property type="entry name" value="OS01G0189800 PROTEIN"/>
    <property type="match status" value="1"/>
</dbReference>
<keyword evidence="3" id="KW-1185">Reference proteome</keyword>
<dbReference type="Gramene" id="TVT97822">
    <property type="protein sequence ID" value="TVT97822"/>
    <property type="gene ID" value="EJB05_56906"/>
</dbReference>
<name>A0A5J9SG02_9POAL</name>
<organism evidence="2 3">
    <name type="scientific">Eragrostis curvula</name>
    <name type="common">weeping love grass</name>
    <dbReference type="NCBI Taxonomy" id="38414"/>
    <lineage>
        <taxon>Eukaryota</taxon>
        <taxon>Viridiplantae</taxon>
        <taxon>Streptophyta</taxon>
        <taxon>Embryophyta</taxon>
        <taxon>Tracheophyta</taxon>
        <taxon>Spermatophyta</taxon>
        <taxon>Magnoliopsida</taxon>
        <taxon>Liliopsida</taxon>
        <taxon>Poales</taxon>
        <taxon>Poaceae</taxon>
        <taxon>PACMAD clade</taxon>
        <taxon>Chloridoideae</taxon>
        <taxon>Eragrostideae</taxon>
        <taxon>Eragrostidinae</taxon>
        <taxon>Eragrostis</taxon>
    </lineage>
</organism>
<protein>
    <recommendedName>
        <fullName evidence="4">DUF1618 domain-containing protein</fullName>
    </recommendedName>
</protein>
<sequence>MAGGSAMPISTMETEEIPGSSRRSKRSSGSQASQHPSWVILNEAGGRRDNYAGDCTTSSTCSTSGGELISVSFDLMEPPGTTVLSVDRPETHGSPAGLRPQVLAADGNSVLFKMTPIGTNRSPYLEDYFVYKACSSDGSQRPSLSRLPTFYSDIISFDGRPQPHNFLTTKAIGILSCTEESFVVAELQKTAL</sequence>
<gene>
    <name evidence="2" type="ORF">EJB05_56906</name>
</gene>
<comment type="caution">
    <text evidence="2">The sequence shown here is derived from an EMBL/GenBank/DDBJ whole genome shotgun (WGS) entry which is preliminary data.</text>
</comment>
<dbReference type="Proteomes" id="UP000324897">
    <property type="component" value="Unassembled WGS sequence"/>
</dbReference>
<feature type="non-terminal residue" evidence="2">
    <location>
        <position position="1"/>
    </location>
</feature>
<feature type="region of interest" description="Disordered" evidence="1">
    <location>
        <begin position="1"/>
        <end position="38"/>
    </location>
</feature>
<proteinExistence type="predicted"/>